<dbReference type="Proteomes" id="UP000705867">
    <property type="component" value="Unassembled WGS sequence"/>
</dbReference>
<dbReference type="EMBL" id="JAIOIV010000055">
    <property type="protein sequence ID" value="MBZ0155907.1"/>
    <property type="molecule type" value="Genomic_DNA"/>
</dbReference>
<comment type="caution">
    <text evidence="2">The sequence shown here is derived from an EMBL/GenBank/DDBJ whole genome shotgun (WGS) entry which is preliminary data.</text>
</comment>
<evidence type="ECO:0000313" key="2">
    <source>
        <dbReference type="EMBL" id="MBZ0155907.1"/>
    </source>
</evidence>
<dbReference type="InterPro" id="IPR038071">
    <property type="entry name" value="UROD/MetE-like_sf"/>
</dbReference>
<organism evidence="2 3">
    <name type="scientific">Candidatus Nitrobium versatile</name>
    <dbReference type="NCBI Taxonomy" id="2884831"/>
    <lineage>
        <taxon>Bacteria</taxon>
        <taxon>Pseudomonadati</taxon>
        <taxon>Nitrospirota</taxon>
        <taxon>Nitrospiria</taxon>
        <taxon>Nitrospirales</taxon>
        <taxon>Nitrospiraceae</taxon>
        <taxon>Candidatus Nitrobium</taxon>
    </lineage>
</organism>
<dbReference type="Gene3D" id="3.20.20.210">
    <property type="match status" value="1"/>
</dbReference>
<evidence type="ECO:0000313" key="1">
    <source>
        <dbReference type="EMBL" id="MBZ0154580.1"/>
    </source>
</evidence>
<reference evidence="2" key="1">
    <citation type="journal article" date="2021" name="bioRxiv">
        <title>Unraveling nitrogen, sulfur and carbon metabolic pathways and microbial community transcriptional responses to substrate deprivation and toxicity stresses in a bioreactor mimicking anoxic brackish coastal sediment conditions.</title>
        <authorList>
            <person name="Martins P.D."/>
            <person name="Echeveste M.J."/>
            <person name="Arshad A."/>
            <person name="Kurth J."/>
            <person name="Ouboter H."/>
            <person name="Jetten M.S.M."/>
            <person name="Welte C.U."/>
        </authorList>
    </citation>
    <scope>NUCLEOTIDE SEQUENCE</scope>
    <source>
        <strain evidence="2">MAG_39</strain>
    </source>
</reference>
<accession>A0A953J778</accession>
<proteinExistence type="predicted"/>
<gene>
    <name evidence="1" type="ORF">K8I29_00005</name>
    <name evidence="2" type="ORF">K8I29_06790</name>
</gene>
<feature type="non-terminal residue" evidence="2">
    <location>
        <position position="69"/>
    </location>
</feature>
<protein>
    <submittedName>
        <fullName evidence="2">Uroporphyrinogen decarboxylase family protein</fullName>
    </submittedName>
</protein>
<reference evidence="2" key="2">
    <citation type="submission" date="2021-08" db="EMBL/GenBank/DDBJ databases">
        <authorList>
            <person name="Dalcin Martins P."/>
        </authorList>
    </citation>
    <scope>NUCLEOTIDE SEQUENCE</scope>
    <source>
        <strain evidence="2">MAG_39</strain>
    </source>
</reference>
<dbReference type="SUPFAM" id="SSF51726">
    <property type="entry name" value="UROD/MetE-like"/>
    <property type="match status" value="1"/>
</dbReference>
<evidence type="ECO:0000313" key="3">
    <source>
        <dbReference type="Proteomes" id="UP000705867"/>
    </source>
</evidence>
<dbReference type="AlphaFoldDB" id="A0A953J778"/>
<sequence>MNPREIILKVLKGERPDRIPVALVGGGMWSVHHHGISFEEMAKDASKMSGMLVAMAETLGSDIVYAGSG</sequence>
<name>A0A953J778_9BACT</name>
<dbReference type="EMBL" id="JAIOIV010000001">
    <property type="protein sequence ID" value="MBZ0154580.1"/>
    <property type="molecule type" value="Genomic_DNA"/>
</dbReference>